<keyword evidence="9" id="KW-1185">Reference proteome</keyword>
<dbReference type="GO" id="GO:0004190">
    <property type="term" value="F:aspartic-type endopeptidase activity"/>
    <property type="evidence" value="ECO:0007669"/>
    <property type="project" value="InterPro"/>
</dbReference>
<keyword evidence="4 6" id="KW-1133">Transmembrane helix</keyword>
<comment type="subcellular location">
    <subcellularLocation>
        <location evidence="1">Cell membrane</location>
        <topology evidence="1">Multi-pass membrane protein</topology>
    </subcellularLocation>
</comment>
<dbReference type="Pfam" id="PF01478">
    <property type="entry name" value="Peptidase_A24"/>
    <property type="match status" value="1"/>
</dbReference>
<evidence type="ECO:0000256" key="2">
    <source>
        <dbReference type="ARBA" id="ARBA00022475"/>
    </source>
</evidence>
<dbReference type="GO" id="GO:0005886">
    <property type="term" value="C:plasma membrane"/>
    <property type="evidence" value="ECO:0007669"/>
    <property type="project" value="UniProtKB-SubCell"/>
</dbReference>
<reference evidence="9" key="1">
    <citation type="submission" date="2016-10" db="EMBL/GenBank/DDBJ databases">
        <authorList>
            <person name="Varghese N."/>
            <person name="Submissions S."/>
        </authorList>
    </citation>
    <scope>NUCLEOTIDE SEQUENCE [LARGE SCALE GENOMIC DNA]</scope>
    <source>
        <strain evidence="9">ES.061</strain>
    </source>
</reference>
<dbReference type="InterPro" id="IPR052218">
    <property type="entry name" value="Preflagellin_Peptidase"/>
</dbReference>
<evidence type="ECO:0000313" key="9">
    <source>
        <dbReference type="Proteomes" id="UP000199064"/>
    </source>
</evidence>
<name>A0A1H4L9I6_9HYPH</name>
<dbReference type="PANTHER" id="PTHR36506:SF1">
    <property type="entry name" value="PREFLAGELLIN PEPTIDASE"/>
    <property type="match status" value="1"/>
</dbReference>
<feature type="transmembrane region" description="Helical" evidence="6">
    <location>
        <begin position="97"/>
        <end position="118"/>
    </location>
</feature>
<dbReference type="RefSeq" id="WP_090329143.1">
    <property type="nucleotide sequence ID" value="NZ_FNSL01000001.1"/>
</dbReference>
<feature type="transmembrane region" description="Helical" evidence="6">
    <location>
        <begin position="58"/>
        <end position="77"/>
    </location>
</feature>
<dbReference type="InterPro" id="IPR000045">
    <property type="entry name" value="Prepilin_IV_endopep_pep"/>
</dbReference>
<evidence type="ECO:0000256" key="3">
    <source>
        <dbReference type="ARBA" id="ARBA00022692"/>
    </source>
</evidence>
<evidence type="ECO:0000256" key="4">
    <source>
        <dbReference type="ARBA" id="ARBA00022989"/>
    </source>
</evidence>
<keyword evidence="3 6" id="KW-0812">Transmembrane</keyword>
<dbReference type="AlphaFoldDB" id="A0A1H4L9I6"/>
<dbReference type="Proteomes" id="UP000199064">
    <property type="component" value="Unassembled WGS sequence"/>
</dbReference>
<accession>A0A1H4L9I6</accession>
<sequence>MLEAVILVVFPFCMAFAAVSDLLSMTIANRVSLLLLVAFAVAAPMIGMDWQQIGMHVAAGFLILSVTFVLFAVGGMGGGDAKLLAATAVWFGFSPALIQYLLGAAILGGALTLLIISFRNSFLGYISGNNVFLRNLADHNTGVPYGIALGLSGLAAYPETPLMQWALARLAGL</sequence>
<keyword evidence="2" id="KW-1003">Cell membrane</keyword>
<gene>
    <name evidence="8" type="ORF">SAMN05216452_2713</name>
</gene>
<dbReference type="PANTHER" id="PTHR36506">
    <property type="entry name" value="PREFLAGELLIN PEPTIDASE"/>
    <property type="match status" value="1"/>
</dbReference>
<dbReference type="Gene3D" id="1.20.120.1220">
    <property type="match status" value="1"/>
</dbReference>
<evidence type="ECO:0000256" key="1">
    <source>
        <dbReference type="ARBA" id="ARBA00004651"/>
    </source>
</evidence>
<feature type="transmembrane region" description="Helical" evidence="6">
    <location>
        <begin position="27"/>
        <end position="46"/>
    </location>
</feature>
<feature type="domain" description="Prepilin type IV endopeptidase peptidase" evidence="7">
    <location>
        <begin position="9"/>
        <end position="112"/>
    </location>
</feature>
<proteinExistence type="predicted"/>
<protein>
    <submittedName>
        <fullName evidence="8">Prepilin peptidase CpaA</fullName>
    </submittedName>
</protein>
<evidence type="ECO:0000256" key="6">
    <source>
        <dbReference type="SAM" id="Phobius"/>
    </source>
</evidence>
<keyword evidence="5 6" id="KW-0472">Membrane</keyword>
<evidence type="ECO:0000256" key="5">
    <source>
        <dbReference type="ARBA" id="ARBA00023136"/>
    </source>
</evidence>
<dbReference type="EMBL" id="FNSL01000001">
    <property type="protein sequence ID" value="SEB67353.1"/>
    <property type="molecule type" value="Genomic_DNA"/>
</dbReference>
<evidence type="ECO:0000259" key="7">
    <source>
        <dbReference type="Pfam" id="PF01478"/>
    </source>
</evidence>
<evidence type="ECO:0000313" key="8">
    <source>
        <dbReference type="EMBL" id="SEB67353.1"/>
    </source>
</evidence>
<organism evidence="8 9">
    <name type="scientific">Nitratireductor aquibiodomus</name>
    <dbReference type="NCBI Taxonomy" id="204799"/>
    <lineage>
        <taxon>Bacteria</taxon>
        <taxon>Pseudomonadati</taxon>
        <taxon>Pseudomonadota</taxon>
        <taxon>Alphaproteobacteria</taxon>
        <taxon>Hyphomicrobiales</taxon>
        <taxon>Phyllobacteriaceae</taxon>
        <taxon>Nitratireductor</taxon>
    </lineage>
</organism>